<evidence type="ECO:0000313" key="2">
    <source>
        <dbReference type="Proteomes" id="UP000028500"/>
    </source>
</evidence>
<reference evidence="1" key="1">
    <citation type="submission" date="2013-07" db="EMBL/GenBank/DDBJ databases">
        <title>Sub-species coevolution in mutualistic symbiosis.</title>
        <authorList>
            <person name="Murfin K."/>
            <person name="Klassen J."/>
            <person name="Lee M."/>
            <person name="Forst S."/>
            <person name="Stock P."/>
            <person name="Goodrich-Blair H."/>
        </authorList>
    </citation>
    <scope>NUCLEOTIDE SEQUENCE [LARGE SCALE GENOMIC DNA]</scope>
    <source>
        <strain evidence="1">Kraussei Quebec</strain>
    </source>
</reference>
<comment type="caution">
    <text evidence="1">The sequence shown here is derived from an EMBL/GenBank/DDBJ whole genome shotgun (WGS) entry which is preliminary data.</text>
</comment>
<evidence type="ECO:0000313" key="1">
    <source>
        <dbReference type="EMBL" id="CDH20855.1"/>
    </source>
</evidence>
<dbReference type="OrthoDB" id="6447013at2"/>
<dbReference type="EMBL" id="CBSY010000203">
    <property type="protein sequence ID" value="CDH20855.1"/>
    <property type="molecule type" value="Genomic_DNA"/>
</dbReference>
<dbReference type="AlphaFoldDB" id="A0A077P8Q3"/>
<sequence>MNDYFILNLEFLSKELDYLYANEHSLENNYYFKIKEIKTKIIHLIVEAKDSGEIEFVDKALLFIFENTGCHEDLKVLNEINKPLFEAKILNDESLDKYLAEYSPLSRWL</sequence>
<proteinExistence type="predicted"/>
<dbReference type="Proteomes" id="UP000028500">
    <property type="component" value="Unassembled WGS sequence"/>
</dbReference>
<name>A0A077P8Q3_XENBV</name>
<keyword evidence="2" id="KW-1185">Reference proteome</keyword>
<gene>
    <name evidence="1" type="ORF">XBKQ1_2810001</name>
</gene>
<dbReference type="HOGENOM" id="CLU_145384_0_0_6"/>
<organism evidence="1 2">
    <name type="scientific">Xenorhabdus bovienii str. kraussei Quebec</name>
    <dbReference type="NCBI Taxonomy" id="1398203"/>
    <lineage>
        <taxon>Bacteria</taxon>
        <taxon>Pseudomonadati</taxon>
        <taxon>Pseudomonadota</taxon>
        <taxon>Gammaproteobacteria</taxon>
        <taxon>Enterobacterales</taxon>
        <taxon>Morganellaceae</taxon>
        <taxon>Xenorhabdus</taxon>
    </lineage>
</organism>
<accession>A0A077P8Q3</accession>
<dbReference type="RefSeq" id="WP_038250277.1">
    <property type="nucleotide sequence ID" value="NZ_CAWLZI010000262.1"/>
</dbReference>
<protein>
    <submittedName>
        <fullName evidence="1">Uncharacterized protein</fullName>
    </submittedName>
</protein>